<organism evidence="2 3">
    <name type="scientific">Lentzea rhizosphaerae</name>
    <dbReference type="NCBI Taxonomy" id="2041025"/>
    <lineage>
        <taxon>Bacteria</taxon>
        <taxon>Bacillati</taxon>
        <taxon>Actinomycetota</taxon>
        <taxon>Actinomycetes</taxon>
        <taxon>Pseudonocardiales</taxon>
        <taxon>Pseudonocardiaceae</taxon>
        <taxon>Lentzea</taxon>
    </lineage>
</organism>
<comment type="caution">
    <text evidence="2">The sequence shown here is derived from an EMBL/GenBank/DDBJ whole genome shotgun (WGS) entry which is preliminary data.</text>
</comment>
<gene>
    <name evidence="2" type="ORF">ACFOWZ_05475</name>
</gene>
<reference evidence="3" key="1">
    <citation type="journal article" date="2019" name="Int. J. Syst. Evol. Microbiol.">
        <title>The Global Catalogue of Microorganisms (GCM) 10K type strain sequencing project: providing services to taxonomists for standard genome sequencing and annotation.</title>
        <authorList>
            <consortium name="The Broad Institute Genomics Platform"/>
            <consortium name="The Broad Institute Genome Sequencing Center for Infectious Disease"/>
            <person name="Wu L."/>
            <person name="Ma J."/>
        </authorList>
    </citation>
    <scope>NUCLEOTIDE SEQUENCE [LARGE SCALE GENOMIC DNA]</scope>
    <source>
        <strain evidence="3">CGMCC 4.7405</strain>
    </source>
</reference>
<accession>A0ABV8BNE2</accession>
<dbReference type="Proteomes" id="UP001595690">
    <property type="component" value="Unassembled WGS sequence"/>
</dbReference>
<keyword evidence="3" id="KW-1185">Reference proteome</keyword>
<proteinExistence type="predicted"/>
<dbReference type="EMBL" id="JBHRZI010000008">
    <property type="protein sequence ID" value="MFC3890917.1"/>
    <property type="molecule type" value="Genomic_DNA"/>
</dbReference>
<name>A0ABV8BNE2_9PSEU</name>
<protein>
    <submittedName>
        <fullName evidence="2">Uncharacterized protein</fullName>
    </submittedName>
</protein>
<evidence type="ECO:0000313" key="3">
    <source>
        <dbReference type="Proteomes" id="UP001595690"/>
    </source>
</evidence>
<evidence type="ECO:0000256" key="1">
    <source>
        <dbReference type="SAM" id="MobiDB-lite"/>
    </source>
</evidence>
<feature type="region of interest" description="Disordered" evidence="1">
    <location>
        <begin position="1"/>
        <end position="25"/>
    </location>
</feature>
<dbReference type="RefSeq" id="WP_382369698.1">
    <property type="nucleotide sequence ID" value="NZ_JBHRZI010000008.1"/>
</dbReference>
<feature type="region of interest" description="Disordered" evidence="1">
    <location>
        <begin position="44"/>
        <end position="66"/>
    </location>
</feature>
<sequence length="66" mass="6837">MTSGTGGGVEDPASPRRPRQAVRTAAPAALPWLPISGTLVCTNDEGKIVGGNDRTDMPFSGEAIER</sequence>
<evidence type="ECO:0000313" key="2">
    <source>
        <dbReference type="EMBL" id="MFC3890917.1"/>
    </source>
</evidence>